<evidence type="ECO:0000313" key="11">
    <source>
        <dbReference type="Proteomes" id="UP000580568"/>
    </source>
</evidence>
<feature type="transmembrane region" description="Helical" evidence="7">
    <location>
        <begin position="330"/>
        <end position="359"/>
    </location>
</feature>
<gene>
    <name evidence="10" type="ORF">bsdtw1_01950</name>
</gene>
<evidence type="ECO:0000256" key="3">
    <source>
        <dbReference type="ARBA" id="ARBA00022692"/>
    </source>
</evidence>
<dbReference type="GO" id="GO:0005886">
    <property type="term" value="C:plasma membrane"/>
    <property type="evidence" value="ECO:0007669"/>
    <property type="project" value="UniProtKB-SubCell"/>
</dbReference>
<keyword evidence="3 7" id="KW-0812">Transmembrane</keyword>
<comment type="subcellular location">
    <subcellularLocation>
        <location evidence="1">Cell membrane</location>
        <topology evidence="1">Multi-pass membrane protein</topology>
    </subcellularLocation>
</comment>
<dbReference type="Pfam" id="PF02687">
    <property type="entry name" value="FtsX"/>
    <property type="match status" value="1"/>
</dbReference>
<evidence type="ECO:0000256" key="7">
    <source>
        <dbReference type="SAM" id="Phobius"/>
    </source>
</evidence>
<evidence type="ECO:0000256" key="5">
    <source>
        <dbReference type="ARBA" id="ARBA00023136"/>
    </source>
</evidence>
<dbReference type="PANTHER" id="PTHR30572">
    <property type="entry name" value="MEMBRANE COMPONENT OF TRANSPORTER-RELATED"/>
    <property type="match status" value="1"/>
</dbReference>
<feature type="transmembrane region" description="Helical" evidence="7">
    <location>
        <begin position="371"/>
        <end position="391"/>
    </location>
</feature>
<dbReference type="Pfam" id="PF12704">
    <property type="entry name" value="MacB_PCD"/>
    <property type="match status" value="1"/>
</dbReference>
<keyword evidence="10" id="KW-0067">ATP-binding</keyword>
<dbReference type="EMBL" id="BLZR01000001">
    <property type="protein sequence ID" value="GFP75858.1"/>
    <property type="molecule type" value="Genomic_DNA"/>
</dbReference>
<evidence type="ECO:0000256" key="1">
    <source>
        <dbReference type="ARBA" id="ARBA00004651"/>
    </source>
</evidence>
<keyword evidence="11" id="KW-1185">Reference proteome</keyword>
<dbReference type="GO" id="GO:0005524">
    <property type="term" value="F:ATP binding"/>
    <property type="evidence" value="ECO:0007669"/>
    <property type="project" value="UniProtKB-KW"/>
</dbReference>
<dbReference type="InterPro" id="IPR003838">
    <property type="entry name" value="ABC3_permease_C"/>
</dbReference>
<feature type="transmembrane region" description="Helical" evidence="7">
    <location>
        <begin position="279"/>
        <end position="309"/>
    </location>
</feature>
<evidence type="ECO:0000256" key="4">
    <source>
        <dbReference type="ARBA" id="ARBA00022989"/>
    </source>
</evidence>
<proteinExistence type="inferred from homology"/>
<accession>A0A6V8SL16</accession>
<keyword evidence="10" id="KW-0547">Nucleotide-binding</keyword>
<dbReference type="AlphaFoldDB" id="A0A6V8SL16"/>
<evidence type="ECO:0000259" key="8">
    <source>
        <dbReference type="Pfam" id="PF02687"/>
    </source>
</evidence>
<evidence type="ECO:0000256" key="2">
    <source>
        <dbReference type="ARBA" id="ARBA00022475"/>
    </source>
</evidence>
<keyword evidence="2" id="KW-1003">Cell membrane</keyword>
<feature type="transmembrane region" description="Helical" evidence="7">
    <location>
        <begin position="26"/>
        <end position="47"/>
    </location>
</feature>
<protein>
    <submittedName>
        <fullName evidence="10">Macrolide export ATP-binding/permease protein MacB</fullName>
    </submittedName>
</protein>
<keyword evidence="4 7" id="KW-1133">Transmembrane helix</keyword>
<evidence type="ECO:0000256" key="6">
    <source>
        <dbReference type="ARBA" id="ARBA00038076"/>
    </source>
</evidence>
<dbReference type="GO" id="GO:0022857">
    <property type="term" value="F:transmembrane transporter activity"/>
    <property type="evidence" value="ECO:0007669"/>
    <property type="project" value="TreeGrafter"/>
</dbReference>
<name>A0A6V8SL16_9CLOT</name>
<dbReference type="RefSeq" id="WP_183277328.1">
    <property type="nucleotide sequence ID" value="NZ_BLZR01000001.1"/>
</dbReference>
<feature type="domain" description="MacB-like periplasmic core" evidence="9">
    <location>
        <begin position="25"/>
        <end position="248"/>
    </location>
</feature>
<sequence>MNIISSLLENFKMAIDSIISNKMRSFLTMLGIIIGISSVIAIISLGAGGQESITGEFEKLGSSTVNVSTDTTKASESDFITFEDIKQIKNKVDTARYVAPSVSKNGVAISDTSNKRASITGTNTDGFIIQNTEFLYGRAFNEREYTEGKNVVIIDEDSANDLFGYTDVTGKSIKIGSAKSPIKATIIGVTVSPFGSTFKNMGRNQRPGIFYVPATLLQNMYSNEFSIDKISIMASDKDALEETGNSAKNVLESRHNNRGKDIYTAQGALSQLEQINNVLGIFTTFIGAVAAISLIVGGIGVMNIMLVSVTERTREIGIRKAIGATTNKILLQFLTESVIISLIGGIIGLFLGIVGAYAIGSFANITPSLSISAIIGVIAFSSAVGIFFGIYPARKAAKLDPIEALRYE</sequence>
<evidence type="ECO:0000259" key="9">
    <source>
        <dbReference type="Pfam" id="PF12704"/>
    </source>
</evidence>
<evidence type="ECO:0000313" key="10">
    <source>
        <dbReference type="EMBL" id="GFP75858.1"/>
    </source>
</evidence>
<reference evidence="10 11" key="1">
    <citation type="submission" date="2020-07" db="EMBL/GenBank/DDBJ databases">
        <title>A new beta-1,3-glucan-decomposing anaerobic bacterium isolated from anoxic soil subjected to biological soil disinfestation.</title>
        <authorList>
            <person name="Ueki A."/>
            <person name="Tonouchi A."/>
        </authorList>
    </citation>
    <scope>NUCLEOTIDE SEQUENCE [LARGE SCALE GENOMIC DNA]</scope>
    <source>
        <strain evidence="10 11">TW1</strain>
    </source>
</reference>
<comment type="caution">
    <text evidence="10">The sequence shown here is derived from an EMBL/GenBank/DDBJ whole genome shotgun (WGS) entry which is preliminary data.</text>
</comment>
<feature type="domain" description="ABC3 transporter permease C-terminal" evidence="8">
    <location>
        <begin position="288"/>
        <end position="401"/>
    </location>
</feature>
<comment type="similarity">
    <text evidence="6">Belongs to the ABC-4 integral membrane protein family.</text>
</comment>
<dbReference type="PANTHER" id="PTHR30572:SF4">
    <property type="entry name" value="ABC TRANSPORTER PERMEASE YTRF"/>
    <property type="match status" value="1"/>
</dbReference>
<dbReference type="InterPro" id="IPR025857">
    <property type="entry name" value="MacB_PCD"/>
</dbReference>
<keyword evidence="5 7" id="KW-0472">Membrane</keyword>
<organism evidence="10 11">
    <name type="scientific">Clostridium fungisolvens</name>
    <dbReference type="NCBI Taxonomy" id="1604897"/>
    <lineage>
        <taxon>Bacteria</taxon>
        <taxon>Bacillati</taxon>
        <taxon>Bacillota</taxon>
        <taxon>Clostridia</taxon>
        <taxon>Eubacteriales</taxon>
        <taxon>Clostridiaceae</taxon>
        <taxon>Clostridium</taxon>
    </lineage>
</organism>
<dbReference type="InterPro" id="IPR050250">
    <property type="entry name" value="Macrolide_Exporter_MacB"/>
</dbReference>
<dbReference type="Proteomes" id="UP000580568">
    <property type="component" value="Unassembled WGS sequence"/>
</dbReference>